<reference evidence="2" key="1">
    <citation type="submission" date="2023-06" db="EMBL/GenBank/DDBJ databases">
        <authorList>
            <person name="Kurt Z."/>
        </authorList>
    </citation>
    <scope>NUCLEOTIDE SEQUENCE</scope>
</reference>
<comment type="caution">
    <text evidence="2">The sequence shown here is derived from an EMBL/GenBank/DDBJ whole genome shotgun (WGS) entry which is preliminary data.</text>
</comment>
<dbReference type="EMBL" id="CATOUU010000704">
    <property type="protein sequence ID" value="CAI9942697.1"/>
    <property type="molecule type" value="Genomic_DNA"/>
</dbReference>
<dbReference type="EMBL" id="CAXDID020000613">
    <property type="protein sequence ID" value="CAL6106616.1"/>
    <property type="molecule type" value="Genomic_DNA"/>
</dbReference>
<keyword evidence="4" id="KW-1185">Reference proteome</keyword>
<protein>
    <submittedName>
        <fullName evidence="3">Hypothetical_protein</fullName>
    </submittedName>
</protein>
<evidence type="ECO:0000313" key="3">
    <source>
        <dbReference type="EMBL" id="CAL6106616.1"/>
    </source>
</evidence>
<accession>A0AA86PR12</accession>
<reference evidence="3 4" key="2">
    <citation type="submission" date="2024-07" db="EMBL/GenBank/DDBJ databases">
        <authorList>
            <person name="Akdeniz Z."/>
        </authorList>
    </citation>
    <scope>NUCLEOTIDE SEQUENCE [LARGE SCALE GENOMIC DNA]</scope>
</reference>
<keyword evidence="1" id="KW-1133">Transmembrane helix</keyword>
<evidence type="ECO:0000313" key="4">
    <source>
        <dbReference type="Proteomes" id="UP001642409"/>
    </source>
</evidence>
<feature type="transmembrane region" description="Helical" evidence="1">
    <location>
        <begin position="255"/>
        <end position="276"/>
    </location>
</feature>
<gene>
    <name evidence="2" type="ORF">HINF_LOCUS30342</name>
    <name evidence="3" type="ORF">HINF_LOCUS73828</name>
</gene>
<name>A0AA86PR12_9EUKA</name>
<sequence length="306" mass="35565">MPFKNLQFLQNQNANPEEIKELCNRTSEYRTLLKQNIVKIATDDIIRLAEIASRMNSNDRQDFERIMGSSDTVLQQYRGNVLKLDELDQLVFDENIIKSSTQQELIDYLKPGINRLLKCYNIDTDLNNNELKATLQFDATYLNAYVKRLKSGKLSGASEVKPNCKRSSKPKIKVLKNVFIFAISYAVTLLMLPQLFYFINYFIQSYMFGIYFNINHFTNIIDQNFFQPIDKLKIKFGIIGNIRPALLFCDICVKYYIIVNMFSITPNCKIIIWLYYSGMEITLKIGICNCQAEMGVKQNKSSLFQE</sequence>
<dbReference type="AlphaFoldDB" id="A0AA86PR12"/>
<keyword evidence="1" id="KW-0812">Transmembrane</keyword>
<evidence type="ECO:0000256" key="1">
    <source>
        <dbReference type="SAM" id="Phobius"/>
    </source>
</evidence>
<evidence type="ECO:0000313" key="2">
    <source>
        <dbReference type="EMBL" id="CAI9942697.1"/>
    </source>
</evidence>
<feature type="transmembrane region" description="Helical" evidence="1">
    <location>
        <begin position="178"/>
        <end position="203"/>
    </location>
</feature>
<proteinExistence type="predicted"/>
<keyword evidence="1" id="KW-0472">Membrane</keyword>
<organism evidence="2">
    <name type="scientific">Hexamita inflata</name>
    <dbReference type="NCBI Taxonomy" id="28002"/>
    <lineage>
        <taxon>Eukaryota</taxon>
        <taxon>Metamonada</taxon>
        <taxon>Diplomonadida</taxon>
        <taxon>Hexamitidae</taxon>
        <taxon>Hexamitinae</taxon>
        <taxon>Hexamita</taxon>
    </lineage>
</organism>
<dbReference type="Proteomes" id="UP001642409">
    <property type="component" value="Unassembled WGS sequence"/>
</dbReference>